<feature type="domain" description="PAS" evidence="3">
    <location>
        <begin position="7"/>
        <end position="77"/>
    </location>
</feature>
<dbReference type="PANTHER" id="PTHR45138">
    <property type="entry name" value="REGULATORY COMPONENTS OF SENSORY TRANSDUCTION SYSTEM"/>
    <property type="match status" value="1"/>
</dbReference>
<dbReference type="SUPFAM" id="SSF55073">
    <property type="entry name" value="Nucleotide cyclase"/>
    <property type="match status" value="1"/>
</dbReference>
<dbReference type="PROSITE" id="PS50887">
    <property type="entry name" value="GGDEF"/>
    <property type="match status" value="1"/>
</dbReference>
<dbReference type="InterPro" id="IPR029787">
    <property type="entry name" value="Nucleotide_cyclase"/>
</dbReference>
<dbReference type="SUPFAM" id="SSF55785">
    <property type="entry name" value="PYP-like sensor domain (PAS domain)"/>
    <property type="match status" value="1"/>
</dbReference>
<sequence length="329" mass="36162">MSRAGPVQSTAEEVIRHVNLGLIVIDHDLKVVLWNDWMVRHSGVSQEQALQQNFIALFSQQLAPGFLRALNNAISYGLPAVLSSALHRSPLPLYPLQASEQMLSPDGEVARMVQSVIMTPIACETGNESAGGHCCLIQISDASSSVRREKMLLSHSETLKRQVVTDGLTGVYNRRFFDEGFALALQQARRNQSSLSLFMIDIDFFKQYNDHYGHVEGDRVLKLVAETLQQQLMQASDIFARYGGEEFIMLVPELAAAEAREFAEKLRTSVLVRAEPHEKSGAGPHLTISVGVCTGLPEHDADGRSLLARADAALYRAKQLGRNQVVAAG</sequence>
<dbReference type="Gene3D" id="3.30.450.20">
    <property type="entry name" value="PAS domain"/>
    <property type="match status" value="1"/>
</dbReference>
<comment type="catalytic activity">
    <reaction evidence="2">
        <text>2 GTP = 3',3'-c-di-GMP + 2 diphosphate</text>
        <dbReference type="Rhea" id="RHEA:24898"/>
        <dbReference type="ChEBI" id="CHEBI:33019"/>
        <dbReference type="ChEBI" id="CHEBI:37565"/>
        <dbReference type="ChEBI" id="CHEBI:58805"/>
        <dbReference type="EC" id="2.7.7.65"/>
    </reaction>
</comment>
<evidence type="ECO:0000313" key="6">
    <source>
        <dbReference type="Proteomes" id="UP001629246"/>
    </source>
</evidence>
<dbReference type="SMART" id="SM00267">
    <property type="entry name" value="GGDEF"/>
    <property type="match status" value="1"/>
</dbReference>
<evidence type="ECO:0000313" key="5">
    <source>
        <dbReference type="EMBL" id="MFL9923581.1"/>
    </source>
</evidence>
<dbReference type="EC" id="2.7.7.65" evidence="1"/>
<proteinExistence type="predicted"/>
<dbReference type="PANTHER" id="PTHR45138:SF9">
    <property type="entry name" value="DIGUANYLATE CYCLASE DGCM-RELATED"/>
    <property type="match status" value="1"/>
</dbReference>
<gene>
    <name evidence="5" type="ORF">PQR62_04865</name>
</gene>
<evidence type="ECO:0000259" key="4">
    <source>
        <dbReference type="PROSITE" id="PS50887"/>
    </source>
</evidence>
<evidence type="ECO:0000256" key="2">
    <source>
        <dbReference type="ARBA" id="ARBA00034247"/>
    </source>
</evidence>
<dbReference type="CDD" id="cd01949">
    <property type="entry name" value="GGDEF"/>
    <property type="match status" value="1"/>
</dbReference>
<dbReference type="RefSeq" id="WP_408155359.1">
    <property type="nucleotide sequence ID" value="NZ_JAQQFM010000002.1"/>
</dbReference>
<name>A0ABW9A558_9BURK</name>
<evidence type="ECO:0000256" key="1">
    <source>
        <dbReference type="ARBA" id="ARBA00012528"/>
    </source>
</evidence>
<dbReference type="InterPro" id="IPR043128">
    <property type="entry name" value="Rev_trsase/Diguanyl_cyclase"/>
</dbReference>
<protein>
    <recommendedName>
        <fullName evidence="1">diguanylate cyclase</fullName>
        <ecNumber evidence="1">2.7.7.65</ecNumber>
    </recommendedName>
</protein>
<dbReference type="CDD" id="cd00130">
    <property type="entry name" value="PAS"/>
    <property type="match status" value="1"/>
</dbReference>
<dbReference type="NCBIfam" id="TIGR00254">
    <property type="entry name" value="GGDEF"/>
    <property type="match status" value="1"/>
</dbReference>
<dbReference type="InterPro" id="IPR035965">
    <property type="entry name" value="PAS-like_dom_sf"/>
</dbReference>
<keyword evidence="6" id="KW-1185">Reference proteome</keyword>
<dbReference type="InterPro" id="IPR000014">
    <property type="entry name" value="PAS"/>
</dbReference>
<dbReference type="InterPro" id="IPR050469">
    <property type="entry name" value="Diguanylate_Cyclase"/>
</dbReference>
<dbReference type="InterPro" id="IPR000160">
    <property type="entry name" value="GGDEF_dom"/>
</dbReference>
<dbReference type="Proteomes" id="UP001629246">
    <property type="component" value="Unassembled WGS sequence"/>
</dbReference>
<evidence type="ECO:0000259" key="3">
    <source>
        <dbReference type="PROSITE" id="PS50112"/>
    </source>
</evidence>
<feature type="domain" description="GGDEF" evidence="4">
    <location>
        <begin position="193"/>
        <end position="329"/>
    </location>
</feature>
<dbReference type="SMART" id="SM00091">
    <property type="entry name" value="PAS"/>
    <property type="match status" value="1"/>
</dbReference>
<dbReference type="EMBL" id="JAQQFM010000002">
    <property type="protein sequence ID" value="MFL9923581.1"/>
    <property type="molecule type" value="Genomic_DNA"/>
</dbReference>
<dbReference type="Gene3D" id="3.30.70.270">
    <property type="match status" value="1"/>
</dbReference>
<accession>A0ABW9A558</accession>
<organism evidence="5 6">
    <name type="scientific">Herbaspirillum lusitanum</name>
    <dbReference type="NCBI Taxonomy" id="213312"/>
    <lineage>
        <taxon>Bacteria</taxon>
        <taxon>Pseudomonadati</taxon>
        <taxon>Pseudomonadota</taxon>
        <taxon>Betaproteobacteria</taxon>
        <taxon>Burkholderiales</taxon>
        <taxon>Oxalobacteraceae</taxon>
        <taxon>Herbaspirillum</taxon>
    </lineage>
</organism>
<dbReference type="Pfam" id="PF00989">
    <property type="entry name" value="PAS"/>
    <property type="match status" value="1"/>
</dbReference>
<dbReference type="Pfam" id="PF00990">
    <property type="entry name" value="GGDEF"/>
    <property type="match status" value="1"/>
</dbReference>
<dbReference type="PROSITE" id="PS50112">
    <property type="entry name" value="PAS"/>
    <property type="match status" value="1"/>
</dbReference>
<dbReference type="InterPro" id="IPR013767">
    <property type="entry name" value="PAS_fold"/>
</dbReference>
<reference evidence="5 6" key="1">
    <citation type="journal article" date="2024" name="Chem. Sci.">
        <title>Discovery of megapolipeptins by genome mining of a Burkholderiales bacteria collection.</title>
        <authorList>
            <person name="Paulo B.S."/>
            <person name="Recchia M.J.J."/>
            <person name="Lee S."/>
            <person name="Fergusson C.H."/>
            <person name="Romanowski S.B."/>
            <person name="Hernandez A."/>
            <person name="Krull N."/>
            <person name="Liu D.Y."/>
            <person name="Cavanagh H."/>
            <person name="Bos A."/>
            <person name="Gray C.A."/>
            <person name="Murphy B.T."/>
            <person name="Linington R.G."/>
            <person name="Eustaquio A.S."/>
        </authorList>
    </citation>
    <scope>NUCLEOTIDE SEQUENCE [LARGE SCALE GENOMIC DNA]</scope>
    <source>
        <strain evidence="5 6">RL21-008-BIB-A</strain>
    </source>
</reference>
<comment type="caution">
    <text evidence="5">The sequence shown here is derived from an EMBL/GenBank/DDBJ whole genome shotgun (WGS) entry which is preliminary data.</text>
</comment>